<comment type="caution">
    <text evidence="3">The sequence shown here is derived from an EMBL/GenBank/DDBJ whole genome shotgun (WGS) entry which is preliminary data.</text>
</comment>
<feature type="domain" description="DUF4082" evidence="2">
    <location>
        <begin position="61"/>
        <end position="185"/>
    </location>
</feature>
<feature type="region of interest" description="Disordered" evidence="1">
    <location>
        <begin position="194"/>
        <end position="253"/>
    </location>
</feature>
<sequence length="500" mass="52262">MRHSSATGTAQSGTRRKQWLRVTVIVALLVSTLSYAASSRSAASPVTGGLVRAGGEPVIVRSDSPIEAGIEFSSSVAGKVTALRVYVAGSRGTHRAALWNSGGRLLAKSYFTPEASPGWLDVQLASPVLLTAGQRYVVSLYSSAGQYAVGADEFTADRANGPLTAHRALYRNGKAFPRTQSDKHYLVDVAFSYDETESPEPTTPPTSTPLPTATPSAPPTSPPRPTASPTITSGPTTTPAPPSGGWPNAANTGVPAGTTLSPYTGPCTIATANVVIDARTVNCTLQIQAPGVRITRSLINGGVDVRSAASGSSFTITDSEVRIGDNLNTGLMRANFHANRVEITGGRRSVYCETNCVIENSWVHGQGGDPAGQAHFSGIRMSQNTTIRHNTITCDGRRLPPASGCSAGLTGYGDFAPVQNNLIENNIFYGGTSTVCAYGGSSQSKPYSSRASNIRFINNVFVRGASGRCGNLGAIFSFDSTAPGNSWVGNTWDDGTQLRP</sequence>
<dbReference type="InterPro" id="IPR025141">
    <property type="entry name" value="DUF4082"/>
</dbReference>
<evidence type="ECO:0000313" key="3">
    <source>
        <dbReference type="EMBL" id="GAA3706818.1"/>
    </source>
</evidence>
<dbReference type="Proteomes" id="UP001500051">
    <property type="component" value="Unassembled WGS sequence"/>
</dbReference>
<feature type="compositionally biased region" description="Pro residues" evidence="1">
    <location>
        <begin position="216"/>
        <end position="226"/>
    </location>
</feature>
<dbReference type="SUPFAM" id="SSF51126">
    <property type="entry name" value="Pectin lyase-like"/>
    <property type="match status" value="1"/>
</dbReference>
<evidence type="ECO:0000259" key="2">
    <source>
        <dbReference type="Pfam" id="PF13313"/>
    </source>
</evidence>
<dbReference type="InterPro" id="IPR012334">
    <property type="entry name" value="Pectin_lyas_fold"/>
</dbReference>
<protein>
    <recommendedName>
        <fullName evidence="2">DUF4082 domain-containing protein</fullName>
    </recommendedName>
</protein>
<reference evidence="4" key="1">
    <citation type="journal article" date="2019" name="Int. J. Syst. Evol. Microbiol.">
        <title>The Global Catalogue of Microorganisms (GCM) 10K type strain sequencing project: providing services to taxonomists for standard genome sequencing and annotation.</title>
        <authorList>
            <consortium name="The Broad Institute Genomics Platform"/>
            <consortium name="The Broad Institute Genome Sequencing Center for Infectious Disease"/>
            <person name="Wu L."/>
            <person name="Ma J."/>
        </authorList>
    </citation>
    <scope>NUCLEOTIDE SEQUENCE [LARGE SCALE GENOMIC DNA]</scope>
    <source>
        <strain evidence="4">JCM 16548</strain>
    </source>
</reference>
<accession>A0ABP7DN94</accession>
<evidence type="ECO:0000313" key="4">
    <source>
        <dbReference type="Proteomes" id="UP001500051"/>
    </source>
</evidence>
<dbReference type="Gene3D" id="2.160.20.10">
    <property type="entry name" value="Single-stranded right-handed beta-helix, Pectin lyase-like"/>
    <property type="match status" value="1"/>
</dbReference>
<name>A0ABP7DN94_9ACTN</name>
<dbReference type="EMBL" id="BAAAYX010000010">
    <property type="protein sequence ID" value="GAA3706818.1"/>
    <property type="molecule type" value="Genomic_DNA"/>
</dbReference>
<proteinExistence type="predicted"/>
<keyword evidence="4" id="KW-1185">Reference proteome</keyword>
<dbReference type="InterPro" id="IPR011050">
    <property type="entry name" value="Pectin_lyase_fold/virulence"/>
</dbReference>
<feature type="compositionally biased region" description="Low complexity" evidence="1">
    <location>
        <begin position="227"/>
        <end position="237"/>
    </location>
</feature>
<organism evidence="3 4">
    <name type="scientific">Microlunatus aurantiacus</name>
    <dbReference type="NCBI Taxonomy" id="446786"/>
    <lineage>
        <taxon>Bacteria</taxon>
        <taxon>Bacillati</taxon>
        <taxon>Actinomycetota</taxon>
        <taxon>Actinomycetes</taxon>
        <taxon>Propionibacteriales</taxon>
        <taxon>Propionibacteriaceae</taxon>
        <taxon>Microlunatus</taxon>
    </lineage>
</organism>
<evidence type="ECO:0000256" key="1">
    <source>
        <dbReference type="SAM" id="MobiDB-lite"/>
    </source>
</evidence>
<gene>
    <name evidence="3" type="ORF">GCM10022204_25860</name>
</gene>
<dbReference type="Pfam" id="PF13313">
    <property type="entry name" value="DUF4082"/>
    <property type="match status" value="1"/>
</dbReference>